<comment type="caution">
    <text evidence="2">The sequence shown here is derived from an EMBL/GenBank/DDBJ whole genome shotgun (WGS) entry which is preliminary data.</text>
</comment>
<evidence type="ECO:0000313" key="3">
    <source>
        <dbReference type="Proteomes" id="UP000260983"/>
    </source>
</evidence>
<sequence>MKKILFNIALLACFLFASCSDDDNVNIVSLNTFGTKFCRNDVVKVFVSAEVGDDSDVSYEWGCDAGKLTNPQGLFENVWKAPNEAGTYEVWCTVKNGGKKQTRRTKMVVTDELFYSSFETPYYNEGWSNASMTVAFDANKGTNGAVKLTSGKADGRFARSWENVSIPFSTQVDYAVNTSPQDSCFVEIRLEFARIDGAMNYVAKVCFTTFPKTGKWKATYTTTDVMAGEDTEVVMGEGTDTANFKFKKDAFNTIAASIDANKNFIVYYNGKKYFENDALAKITGQQYNVSRSGFGLENKVIIFADNLYVFDNGTICTAEPRER</sequence>
<evidence type="ECO:0000256" key="1">
    <source>
        <dbReference type="SAM" id="SignalP"/>
    </source>
</evidence>
<keyword evidence="1" id="KW-0732">Signal</keyword>
<gene>
    <name evidence="2" type="ORF">DXB65_09635</name>
</gene>
<dbReference type="EMBL" id="QSUL01000006">
    <property type="protein sequence ID" value="RGN35783.1"/>
    <property type="molecule type" value="Genomic_DNA"/>
</dbReference>
<evidence type="ECO:0008006" key="4">
    <source>
        <dbReference type="Google" id="ProtNLM"/>
    </source>
</evidence>
<feature type="chain" id="PRO_5017687458" description="PKD domain-containing protein" evidence="1">
    <location>
        <begin position="18"/>
        <end position="323"/>
    </location>
</feature>
<name>A0A3E5BDZ6_9BACE</name>
<dbReference type="RefSeq" id="WP_117724103.1">
    <property type="nucleotide sequence ID" value="NZ_QSUL01000006.1"/>
</dbReference>
<accession>A0A3E5BDZ6</accession>
<protein>
    <recommendedName>
        <fullName evidence="4">PKD domain-containing protein</fullName>
    </recommendedName>
</protein>
<proteinExistence type="predicted"/>
<dbReference type="AlphaFoldDB" id="A0A3E5BDZ6"/>
<feature type="signal peptide" evidence="1">
    <location>
        <begin position="1"/>
        <end position="17"/>
    </location>
</feature>
<dbReference type="PROSITE" id="PS51257">
    <property type="entry name" value="PROKAR_LIPOPROTEIN"/>
    <property type="match status" value="1"/>
</dbReference>
<dbReference type="Proteomes" id="UP000260983">
    <property type="component" value="Unassembled WGS sequence"/>
</dbReference>
<organism evidence="2 3">
    <name type="scientific">Bacteroides oleiciplenus</name>
    <dbReference type="NCBI Taxonomy" id="626931"/>
    <lineage>
        <taxon>Bacteria</taxon>
        <taxon>Pseudomonadati</taxon>
        <taxon>Bacteroidota</taxon>
        <taxon>Bacteroidia</taxon>
        <taxon>Bacteroidales</taxon>
        <taxon>Bacteroidaceae</taxon>
        <taxon>Bacteroides</taxon>
    </lineage>
</organism>
<reference evidence="2 3" key="1">
    <citation type="submission" date="2018-08" db="EMBL/GenBank/DDBJ databases">
        <title>A genome reference for cultivated species of the human gut microbiota.</title>
        <authorList>
            <person name="Zou Y."/>
            <person name="Xue W."/>
            <person name="Luo G."/>
        </authorList>
    </citation>
    <scope>NUCLEOTIDE SEQUENCE [LARGE SCALE GENOMIC DNA]</scope>
    <source>
        <strain evidence="2 3">OM05-15BH</strain>
    </source>
</reference>
<evidence type="ECO:0000313" key="2">
    <source>
        <dbReference type="EMBL" id="RGN35783.1"/>
    </source>
</evidence>